<feature type="transmembrane region" description="Helical" evidence="1">
    <location>
        <begin position="156"/>
        <end position="176"/>
    </location>
</feature>
<proteinExistence type="predicted"/>
<dbReference type="Proteomes" id="UP001530400">
    <property type="component" value="Unassembled WGS sequence"/>
</dbReference>
<keyword evidence="1" id="KW-0472">Membrane</keyword>
<evidence type="ECO:0000256" key="1">
    <source>
        <dbReference type="SAM" id="Phobius"/>
    </source>
</evidence>
<dbReference type="Gene3D" id="1.10.287.1260">
    <property type="match status" value="1"/>
</dbReference>
<dbReference type="PANTHER" id="PTHR30566">
    <property type="entry name" value="YNAI-RELATED MECHANOSENSITIVE ION CHANNEL"/>
    <property type="match status" value="1"/>
</dbReference>
<keyword evidence="1" id="KW-1133">Transmembrane helix</keyword>
<accession>A0ABD3QAT3</accession>
<organism evidence="2 3">
    <name type="scientific">Cyclotella atomus</name>
    <dbReference type="NCBI Taxonomy" id="382360"/>
    <lineage>
        <taxon>Eukaryota</taxon>
        <taxon>Sar</taxon>
        <taxon>Stramenopiles</taxon>
        <taxon>Ochrophyta</taxon>
        <taxon>Bacillariophyta</taxon>
        <taxon>Coscinodiscophyceae</taxon>
        <taxon>Thalassiosirophycidae</taxon>
        <taxon>Stephanodiscales</taxon>
        <taxon>Stephanodiscaceae</taxon>
        <taxon>Cyclotella</taxon>
    </lineage>
</organism>
<dbReference type="AlphaFoldDB" id="A0ABD3QAT3"/>
<sequence length="445" mass="49907">MDYIFQYNPLRSTTLAGKILPLLSSLFLSTDEIQSVIKNVSSAIQVLDLLILISTGWLLVPAVGIVYNFVYPFIQEEKERVLKRMGTTFASADDSDDEEDDDQHQLSPYERSYMKLIAQMLSQVARLSLLVYACDCFVVAFQTMDIGLDSTQWTKVTHVFAKIVYTSWFASLVQNFKSYFIRRALSRAPKNCDKIKLINQICDVSILALLLIKILKYLSVDTDYAVTSLFAVGTTGGLIISLASQEVAKNVMSGIEMASSNRFYTGDHVHFGDGTKGEVSLARWVFVSALSVLDYLTCASSCLSACSLVRTKILQYDMSVLDIANSNLSGQRVINMSRVGHSKITTTLRFKYQDVQKLPDALDKVKAEIEKSCPTLITKGKPFRAKITSFERDHVEATVDCRFELPPFGDEFWGTRQNMFLAIDRAVTSCGLEYAKSGYFLKEEK</sequence>
<dbReference type="EMBL" id="JALLPJ020000264">
    <property type="protein sequence ID" value="KAL3797218.1"/>
    <property type="molecule type" value="Genomic_DNA"/>
</dbReference>
<keyword evidence="1" id="KW-0812">Transmembrane</keyword>
<feature type="transmembrane region" description="Helical" evidence="1">
    <location>
        <begin position="224"/>
        <end position="243"/>
    </location>
</feature>
<gene>
    <name evidence="2" type="ORF">ACHAWO_000647</name>
</gene>
<feature type="transmembrane region" description="Helical" evidence="1">
    <location>
        <begin position="124"/>
        <end position="144"/>
    </location>
</feature>
<comment type="caution">
    <text evidence="2">The sequence shown here is derived from an EMBL/GenBank/DDBJ whole genome shotgun (WGS) entry which is preliminary data.</text>
</comment>
<feature type="transmembrane region" description="Helical" evidence="1">
    <location>
        <begin position="49"/>
        <end position="74"/>
    </location>
</feature>
<dbReference type="PANTHER" id="PTHR30566:SF5">
    <property type="entry name" value="MECHANOSENSITIVE ION CHANNEL PROTEIN 1, MITOCHONDRIAL-RELATED"/>
    <property type="match status" value="1"/>
</dbReference>
<reference evidence="2 3" key="1">
    <citation type="submission" date="2024-10" db="EMBL/GenBank/DDBJ databases">
        <title>Updated reference genomes for cyclostephanoid diatoms.</title>
        <authorList>
            <person name="Roberts W.R."/>
            <person name="Alverson A.J."/>
        </authorList>
    </citation>
    <scope>NUCLEOTIDE SEQUENCE [LARGE SCALE GENOMIC DNA]</scope>
    <source>
        <strain evidence="2 3">AJA010-31</strain>
    </source>
</reference>
<evidence type="ECO:0000313" key="3">
    <source>
        <dbReference type="Proteomes" id="UP001530400"/>
    </source>
</evidence>
<protein>
    <submittedName>
        <fullName evidence="2">Uncharacterized protein</fullName>
    </submittedName>
</protein>
<evidence type="ECO:0000313" key="2">
    <source>
        <dbReference type="EMBL" id="KAL3797218.1"/>
    </source>
</evidence>
<feature type="transmembrane region" description="Helical" evidence="1">
    <location>
        <begin position="197"/>
        <end position="218"/>
    </location>
</feature>
<name>A0ABD3QAT3_9STRA</name>
<keyword evidence="3" id="KW-1185">Reference proteome</keyword>